<evidence type="ECO:0000313" key="2">
    <source>
        <dbReference type="Proteomes" id="UP001363622"/>
    </source>
</evidence>
<dbReference type="Proteomes" id="UP001363622">
    <property type="component" value="Unassembled WGS sequence"/>
</dbReference>
<comment type="caution">
    <text evidence="1">The sequence shown here is derived from an EMBL/GenBank/DDBJ whole genome shotgun (WGS) entry which is preliminary data.</text>
</comment>
<name>A0ABR1K8S4_9PEZI</name>
<accession>A0ABR1K8S4</accession>
<keyword evidence="2" id="KW-1185">Reference proteome</keyword>
<evidence type="ECO:0000313" key="1">
    <source>
        <dbReference type="EMBL" id="KAK7510110.1"/>
    </source>
</evidence>
<organism evidence="1 2">
    <name type="scientific">Phyllosticta citriasiana</name>
    <dbReference type="NCBI Taxonomy" id="595635"/>
    <lineage>
        <taxon>Eukaryota</taxon>
        <taxon>Fungi</taxon>
        <taxon>Dikarya</taxon>
        <taxon>Ascomycota</taxon>
        <taxon>Pezizomycotina</taxon>
        <taxon>Dothideomycetes</taxon>
        <taxon>Dothideomycetes incertae sedis</taxon>
        <taxon>Botryosphaeriales</taxon>
        <taxon>Phyllostictaceae</taxon>
        <taxon>Phyllosticta</taxon>
    </lineage>
</organism>
<proteinExistence type="predicted"/>
<protein>
    <submittedName>
        <fullName evidence="1">Uncharacterized protein</fullName>
    </submittedName>
</protein>
<reference evidence="1 2" key="1">
    <citation type="submission" date="2024-04" db="EMBL/GenBank/DDBJ databases">
        <title>Phyllosticta paracitricarpa is synonymous to the EU quarantine fungus P. citricarpa based on phylogenomic analyses.</title>
        <authorList>
            <consortium name="Lawrence Berkeley National Laboratory"/>
            <person name="Van Ingen-Buijs V.A."/>
            <person name="Van Westerhoven A.C."/>
            <person name="Haridas S."/>
            <person name="Skiadas P."/>
            <person name="Martin F."/>
            <person name="Groenewald J.Z."/>
            <person name="Crous P.W."/>
            <person name="Seidl M.F."/>
        </authorList>
    </citation>
    <scope>NUCLEOTIDE SEQUENCE [LARGE SCALE GENOMIC DNA]</scope>
    <source>
        <strain evidence="1 2">CBS 123371</strain>
    </source>
</reference>
<sequence>MQTERGLNKTDADQQSLVSSIWPSYLHTLMENSGLDYFVNSSAMFVRQKDPFIQDLAAELANKLSVKAAAIPDLEGVGPLRSRIGRVIVEFNKTRSIYSQGTRYTEPMFTSFRNPDALFGIPPTSSHRDPRAEIVIETTDEAKRSLCPDLAERYVRRMEWSNRAFRSCTVHVAINLEAETKKAIFTVVIGYWRQPRRVPEIMTVGHLRRMMRTRLLRDETVFRNGNGELVRGTLLLLPQNFIGATSLDQIFVSFLRGTS</sequence>
<dbReference type="EMBL" id="JBBPHU010000015">
    <property type="protein sequence ID" value="KAK7510110.1"/>
    <property type="molecule type" value="Genomic_DNA"/>
</dbReference>
<gene>
    <name evidence="1" type="ORF">IWZ03DRAFT_389025</name>
</gene>